<feature type="compositionally biased region" description="Basic residues" evidence="1">
    <location>
        <begin position="72"/>
        <end position="89"/>
    </location>
</feature>
<dbReference type="EMBL" id="JAUIZM010000001">
    <property type="protein sequence ID" value="KAK1404072.1"/>
    <property type="molecule type" value="Genomic_DNA"/>
</dbReference>
<evidence type="ECO:0000256" key="1">
    <source>
        <dbReference type="SAM" id="MobiDB-lite"/>
    </source>
</evidence>
<comment type="caution">
    <text evidence="2">The sequence shown here is derived from an EMBL/GenBank/DDBJ whole genome shotgun (WGS) entry which is preliminary data.</text>
</comment>
<dbReference type="Proteomes" id="UP001237642">
    <property type="component" value="Unassembled WGS sequence"/>
</dbReference>
<sequence>MGSGDAQWAEVKINCQVVRQVFELAAGNYIRTAYALQPVSVVYSPVSSLQIQISNVNTGEPKYRFTTSPTSPKKKKKKHEISKRTKLTKSHLPELIKNLS</sequence>
<feature type="region of interest" description="Disordered" evidence="1">
    <location>
        <begin position="60"/>
        <end position="89"/>
    </location>
</feature>
<keyword evidence="3" id="KW-1185">Reference proteome</keyword>
<evidence type="ECO:0000313" key="3">
    <source>
        <dbReference type="Proteomes" id="UP001237642"/>
    </source>
</evidence>
<organism evidence="2 3">
    <name type="scientific">Heracleum sosnowskyi</name>
    <dbReference type="NCBI Taxonomy" id="360622"/>
    <lineage>
        <taxon>Eukaryota</taxon>
        <taxon>Viridiplantae</taxon>
        <taxon>Streptophyta</taxon>
        <taxon>Embryophyta</taxon>
        <taxon>Tracheophyta</taxon>
        <taxon>Spermatophyta</taxon>
        <taxon>Magnoliopsida</taxon>
        <taxon>eudicotyledons</taxon>
        <taxon>Gunneridae</taxon>
        <taxon>Pentapetalae</taxon>
        <taxon>asterids</taxon>
        <taxon>campanulids</taxon>
        <taxon>Apiales</taxon>
        <taxon>Apiaceae</taxon>
        <taxon>Apioideae</taxon>
        <taxon>apioid superclade</taxon>
        <taxon>Tordylieae</taxon>
        <taxon>Tordyliinae</taxon>
        <taxon>Heracleum</taxon>
    </lineage>
</organism>
<reference evidence="2" key="2">
    <citation type="submission" date="2023-05" db="EMBL/GenBank/DDBJ databases">
        <authorList>
            <person name="Schelkunov M.I."/>
        </authorList>
    </citation>
    <scope>NUCLEOTIDE SEQUENCE</scope>
    <source>
        <strain evidence="2">Hsosn_3</strain>
        <tissue evidence="2">Leaf</tissue>
    </source>
</reference>
<gene>
    <name evidence="2" type="ORF">POM88_003677</name>
</gene>
<dbReference type="AlphaFoldDB" id="A0AAD8NCI3"/>
<reference evidence="2" key="1">
    <citation type="submission" date="2023-02" db="EMBL/GenBank/DDBJ databases">
        <title>Genome of toxic invasive species Heracleum sosnowskyi carries increased number of genes despite the absence of recent whole-genome duplications.</title>
        <authorList>
            <person name="Schelkunov M."/>
            <person name="Shtratnikova V."/>
            <person name="Makarenko M."/>
            <person name="Klepikova A."/>
            <person name="Omelchenko D."/>
            <person name="Novikova G."/>
            <person name="Obukhova E."/>
            <person name="Bogdanov V."/>
            <person name="Penin A."/>
            <person name="Logacheva M."/>
        </authorList>
    </citation>
    <scope>NUCLEOTIDE SEQUENCE</scope>
    <source>
        <strain evidence="2">Hsosn_3</strain>
        <tissue evidence="2">Leaf</tissue>
    </source>
</reference>
<evidence type="ECO:0000313" key="2">
    <source>
        <dbReference type="EMBL" id="KAK1404072.1"/>
    </source>
</evidence>
<accession>A0AAD8NCI3</accession>
<proteinExistence type="predicted"/>
<protein>
    <submittedName>
        <fullName evidence="2">Uncharacterized protein</fullName>
    </submittedName>
</protein>
<name>A0AAD8NCI3_9APIA</name>